<name>A0ABR0F3J3_ZASCE</name>
<dbReference type="EMBL" id="JAXOVC010000001">
    <property type="protein sequence ID" value="KAK4508038.1"/>
    <property type="molecule type" value="Genomic_DNA"/>
</dbReference>
<evidence type="ECO:0000313" key="2">
    <source>
        <dbReference type="Proteomes" id="UP001305779"/>
    </source>
</evidence>
<proteinExistence type="predicted"/>
<dbReference type="Proteomes" id="UP001305779">
    <property type="component" value="Unassembled WGS sequence"/>
</dbReference>
<reference evidence="1 2" key="1">
    <citation type="journal article" date="2023" name="G3 (Bethesda)">
        <title>A chromosome-level genome assembly of Zasmidium syzygii isolated from banana leaves.</title>
        <authorList>
            <person name="van Westerhoven A.C."/>
            <person name="Mehrabi R."/>
            <person name="Talebi R."/>
            <person name="Steentjes M.B.F."/>
            <person name="Corcolon B."/>
            <person name="Chong P.A."/>
            <person name="Kema G.H.J."/>
            <person name="Seidl M.F."/>
        </authorList>
    </citation>
    <scope>NUCLEOTIDE SEQUENCE [LARGE SCALE GENOMIC DNA]</scope>
    <source>
        <strain evidence="1 2">P124</strain>
    </source>
</reference>
<accession>A0ABR0F3J3</accession>
<gene>
    <name evidence="1" type="ORF">PRZ48_001775</name>
</gene>
<comment type="caution">
    <text evidence="1">The sequence shown here is derived from an EMBL/GenBank/DDBJ whole genome shotgun (WGS) entry which is preliminary data.</text>
</comment>
<sequence>MAIDLITLQRIDLPLPQKAIKKAATKSLTQIRKKKTNFFSLPGELRNKIYGYALPQGKGISLDGTSFQQLIFRRSPGIVFADVRLFKEAGSVYFLDNTFWFEQDTLNIAGFSVFEDVLGQHARRLKQIGIRRHYQIGDMKPITISFMVEIKNGRITIVRPTNEELPFPGVPGYAKFRSPYAEPCRCEVRAVATRLAPTSKRSANGLDLLDFVRDYIKLVRQPGNELDFRICQVCERVRRR</sequence>
<evidence type="ECO:0000313" key="1">
    <source>
        <dbReference type="EMBL" id="KAK4508038.1"/>
    </source>
</evidence>
<keyword evidence="2" id="KW-1185">Reference proteome</keyword>
<protein>
    <submittedName>
        <fullName evidence="1">Uncharacterized protein</fullName>
    </submittedName>
</protein>
<organism evidence="1 2">
    <name type="scientific">Zasmidium cellare</name>
    <name type="common">Wine cellar mold</name>
    <name type="synonym">Racodium cellare</name>
    <dbReference type="NCBI Taxonomy" id="395010"/>
    <lineage>
        <taxon>Eukaryota</taxon>
        <taxon>Fungi</taxon>
        <taxon>Dikarya</taxon>
        <taxon>Ascomycota</taxon>
        <taxon>Pezizomycotina</taxon>
        <taxon>Dothideomycetes</taxon>
        <taxon>Dothideomycetidae</taxon>
        <taxon>Mycosphaerellales</taxon>
        <taxon>Mycosphaerellaceae</taxon>
        <taxon>Zasmidium</taxon>
    </lineage>
</organism>